<gene>
    <name evidence="2" type="ORF">UFOPK1493_03926</name>
</gene>
<proteinExistence type="predicted"/>
<feature type="compositionally biased region" description="Low complexity" evidence="1">
    <location>
        <begin position="49"/>
        <end position="71"/>
    </location>
</feature>
<dbReference type="EMBL" id="CAEZSR010000259">
    <property type="protein sequence ID" value="CAB4594543.1"/>
    <property type="molecule type" value="Genomic_DNA"/>
</dbReference>
<name>A0A6J6G5I8_9ZZZZ</name>
<accession>A0A6J6G5I8</accession>
<organism evidence="2">
    <name type="scientific">freshwater metagenome</name>
    <dbReference type="NCBI Taxonomy" id="449393"/>
    <lineage>
        <taxon>unclassified sequences</taxon>
        <taxon>metagenomes</taxon>
        <taxon>ecological metagenomes</taxon>
    </lineage>
</organism>
<sequence length="223" mass="23728">MLVLALVAATACGAETSSTLVVRGADDVQVLTPQQVAEQRRPVPPTTVPPTTVAGETPAPATSDDTGSDGSDTGDGAEESTETVPQNVDDRPPEVKLFEAFGKFRGCLEDRGYGIEGDLLDPNNPAYQDPDYTEAVSTCAARTDIVAILQEVQATRSSLTPEEVAARNEVFTALRDCLEARGWTVETSTSEIGLLEPTVFRNAEGVLDERDINQCLSEQNLGD</sequence>
<reference evidence="2" key="1">
    <citation type="submission" date="2020-05" db="EMBL/GenBank/DDBJ databases">
        <authorList>
            <person name="Chiriac C."/>
            <person name="Salcher M."/>
            <person name="Ghai R."/>
            <person name="Kavagutti S V."/>
        </authorList>
    </citation>
    <scope>NUCLEOTIDE SEQUENCE</scope>
</reference>
<protein>
    <submittedName>
        <fullName evidence="2">Unannotated protein</fullName>
    </submittedName>
</protein>
<feature type="region of interest" description="Disordered" evidence="1">
    <location>
        <begin position="33"/>
        <end position="92"/>
    </location>
</feature>
<dbReference type="AlphaFoldDB" id="A0A6J6G5I8"/>
<evidence type="ECO:0000313" key="2">
    <source>
        <dbReference type="EMBL" id="CAB4594543.1"/>
    </source>
</evidence>
<evidence type="ECO:0000256" key="1">
    <source>
        <dbReference type="SAM" id="MobiDB-lite"/>
    </source>
</evidence>